<accession>A0A254Q0F0</accession>
<dbReference type="Proteomes" id="UP000197528">
    <property type="component" value="Unassembled WGS sequence"/>
</dbReference>
<proteinExistence type="predicted"/>
<evidence type="ECO:0000313" key="3">
    <source>
        <dbReference type="Proteomes" id="UP000197528"/>
    </source>
</evidence>
<evidence type="ECO:0008006" key="4">
    <source>
        <dbReference type="Google" id="ProtNLM"/>
    </source>
</evidence>
<protein>
    <recommendedName>
        <fullName evidence="4">Light-harvesting protein</fullName>
    </recommendedName>
</protein>
<keyword evidence="1" id="KW-0812">Transmembrane</keyword>
<dbReference type="AlphaFoldDB" id="A0A254Q0F0"/>
<evidence type="ECO:0000256" key="1">
    <source>
        <dbReference type="SAM" id="Phobius"/>
    </source>
</evidence>
<feature type="transmembrane region" description="Helical" evidence="1">
    <location>
        <begin position="21"/>
        <end position="42"/>
    </location>
</feature>
<keyword evidence="1" id="KW-0472">Membrane</keyword>
<keyword evidence="3" id="KW-1185">Reference proteome</keyword>
<reference evidence="2 3" key="1">
    <citation type="submission" date="2017-05" db="EMBL/GenBank/DDBJ databases">
        <title>Genome of Polynucleobacter sp. MWH-Feld-100.</title>
        <authorList>
            <person name="Hahn M.W."/>
        </authorList>
    </citation>
    <scope>NUCLEOTIDE SEQUENCE [LARGE SCALE GENOMIC DNA]</scope>
    <source>
        <strain evidence="2 3">MWH-Feld-100</strain>
    </source>
</reference>
<organism evidence="2 3">
    <name type="scientific">Polynucleobacter campilacus</name>
    <dbReference type="NCBI Taxonomy" id="1743163"/>
    <lineage>
        <taxon>Bacteria</taxon>
        <taxon>Pseudomonadati</taxon>
        <taxon>Pseudomonadota</taxon>
        <taxon>Betaproteobacteria</taxon>
        <taxon>Burkholderiales</taxon>
        <taxon>Burkholderiaceae</taxon>
        <taxon>Polynucleobacter</taxon>
    </lineage>
</organism>
<name>A0A254Q0F0_9BURK</name>
<sequence length="74" mass="8494">MVNTHVISKEKNMIREDSITFNLIFILCFLVCFVISLFTQILPNKWSSWLPGAEEKSLIDGTKSAVYGFMSYLN</sequence>
<comment type="caution">
    <text evidence="2">The sequence shown here is derived from an EMBL/GenBank/DDBJ whole genome shotgun (WGS) entry which is preliminary data.</text>
</comment>
<evidence type="ECO:0000313" key="2">
    <source>
        <dbReference type="EMBL" id="OWS71006.1"/>
    </source>
</evidence>
<keyword evidence="1" id="KW-1133">Transmembrane helix</keyword>
<dbReference type="EMBL" id="NGUP01000001">
    <property type="protein sequence ID" value="OWS71006.1"/>
    <property type="molecule type" value="Genomic_DNA"/>
</dbReference>
<gene>
    <name evidence="2" type="ORF">CBI31_01845</name>
</gene>